<dbReference type="PANTHER" id="PTHR43194">
    <property type="entry name" value="HYDROLASE ALPHA/BETA FOLD FAMILY"/>
    <property type="match status" value="1"/>
</dbReference>
<dbReference type="Gene3D" id="3.40.50.1820">
    <property type="entry name" value="alpha/beta hydrolase"/>
    <property type="match status" value="1"/>
</dbReference>
<dbReference type="PRINTS" id="PR00111">
    <property type="entry name" value="ABHYDROLASE"/>
</dbReference>
<dbReference type="InterPro" id="IPR000639">
    <property type="entry name" value="Epox_hydrolase-like"/>
</dbReference>
<feature type="domain" description="AB hydrolase-1" evidence="1">
    <location>
        <begin position="18"/>
        <end position="245"/>
    </location>
</feature>
<proteinExistence type="predicted"/>
<dbReference type="InterPro" id="IPR000073">
    <property type="entry name" value="AB_hydrolase_1"/>
</dbReference>
<reference evidence="3" key="1">
    <citation type="submission" date="2016-09" db="EMBL/GenBank/DDBJ databases">
        <authorList>
            <person name="Greninger A.L."/>
            <person name="Jerome K.R."/>
            <person name="Mcnair B."/>
            <person name="Wallis C."/>
            <person name="Fang F."/>
        </authorList>
    </citation>
    <scope>NUCLEOTIDE SEQUENCE [LARGE SCALE GENOMIC DNA]</scope>
    <source>
        <strain evidence="3">BC1_M4</strain>
    </source>
</reference>
<dbReference type="PRINTS" id="PR00412">
    <property type="entry name" value="EPOXHYDRLASE"/>
</dbReference>
<dbReference type="STRING" id="243061.AWC25_14630"/>
<dbReference type="Proteomes" id="UP000094224">
    <property type="component" value="Unassembled WGS sequence"/>
</dbReference>
<sequence>MLAVIAKGQPTEAHPHPLVFVHGAFQGGWCWDEHFLDFFAERGFRVLAPSLRGHGDSVTNKPLRLCSISDYVDDLASVVDTLTPRPILVGHSMGGFVVQKYLVSNTAPAAVLLASAPPRGHVRTLLRMLRRHPGRATKFSLTGRVSDLCGRSTRGARELFFGEDMPETAIAAAVDRMQPESTRALLVDMGPAALLRRARIGAPVLVVGGQDDVMYPPRDVVATAAYYRTEPSIISRIGHEMMLEPRWPVVAECILSWLIQRGL</sequence>
<protein>
    <recommendedName>
        <fullName evidence="1">AB hydrolase-1 domain-containing protein</fullName>
    </recommendedName>
</protein>
<dbReference type="AlphaFoldDB" id="A0A1E3SSA1"/>
<evidence type="ECO:0000313" key="2">
    <source>
        <dbReference type="EMBL" id="ODR05030.1"/>
    </source>
</evidence>
<dbReference type="GO" id="GO:0003824">
    <property type="term" value="F:catalytic activity"/>
    <property type="evidence" value="ECO:0007669"/>
    <property type="project" value="InterPro"/>
</dbReference>
<accession>A0A1E3SSA1</accession>
<dbReference type="InterPro" id="IPR050228">
    <property type="entry name" value="Carboxylesterase_BioH"/>
</dbReference>
<dbReference type="Pfam" id="PF12697">
    <property type="entry name" value="Abhydrolase_6"/>
    <property type="match status" value="1"/>
</dbReference>
<comment type="caution">
    <text evidence="2">The sequence shown here is derived from an EMBL/GenBank/DDBJ whole genome shotgun (WGS) entry which is preliminary data.</text>
</comment>
<dbReference type="EMBL" id="MIHC01000026">
    <property type="protein sequence ID" value="ODR05030.1"/>
    <property type="molecule type" value="Genomic_DNA"/>
</dbReference>
<evidence type="ECO:0000259" key="1">
    <source>
        <dbReference type="Pfam" id="PF12697"/>
    </source>
</evidence>
<gene>
    <name evidence="2" type="ORF">BHQ21_15590</name>
</gene>
<dbReference type="SUPFAM" id="SSF53474">
    <property type="entry name" value="alpha/beta-Hydrolases"/>
    <property type="match status" value="1"/>
</dbReference>
<dbReference type="PANTHER" id="PTHR43194:SF2">
    <property type="entry name" value="PEROXISOMAL MEMBRANE PROTEIN LPX1"/>
    <property type="match status" value="1"/>
</dbReference>
<keyword evidence="3" id="KW-1185">Reference proteome</keyword>
<evidence type="ECO:0000313" key="3">
    <source>
        <dbReference type="Proteomes" id="UP000094224"/>
    </source>
</evidence>
<organism evidence="2 3">
    <name type="scientific">Mycobacterium sherrisii</name>
    <dbReference type="NCBI Taxonomy" id="243061"/>
    <lineage>
        <taxon>Bacteria</taxon>
        <taxon>Bacillati</taxon>
        <taxon>Actinomycetota</taxon>
        <taxon>Actinomycetes</taxon>
        <taxon>Mycobacteriales</taxon>
        <taxon>Mycobacteriaceae</taxon>
        <taxon>Mycobacterium</taxon>
        <taxon>Mycobacterium simiae complex</taxon>
    </lineage>
</organism>
<name>A0A1E3SSA1_9MYCO</name>
<dbReference type="InterPro" id="IPR029058">
    <property type="entry name" value="AB_hydrolase_fold"/>
</dbReference>